<dbReference type="AlphaFoldDB" id="A0A6A5C5N6"/>
<gene>
    <name evidence="5" type="ORF">FDP41_012441</name>
</gene>
<dbReference type="PROSITE" id="PS51668">
    <property type="entry name" value="TSAA_2"/>
    <property type="match status" value="1"/>
</dbReference>
<dbReference type="VEuPathDB" id="AmoebaDB:NfTy_040410"/>
<feature type="domain" description="TsaA-like" evidence="4">
    <location>
        <begin position="317"/>
        <end position="454"/>
    </location>
</feature>
<comment type="similarity">
    <text evidence="2">Belongs to the tRNA methyltransferase O family.</text>
</comment>
<reference evidence="5 6" key="1">
    <citation type="journal article" date="2019" name="Sci. Rep.">
        <title>Nanopore sequencing improves the draft genome of the human pathogenic amoeba Naegleria fowleri.</title>
        <authorList>
            <person name="Liechti N."/>
            <person name="Schurch N."/>
            <person name="Bruggmann R."/>
            <person name="Wittwer M."/>
        </authorList>
    </citation>
    <scope>NUCLEOTIDE SEQUENCE [LARGE SCALE GENOMIC DNA]</scope>
    <source>
        <strain evidence="5 6">ATCC 30894</strain>
    </source>
</reference>
<dbReference type="InterPro" id="IPR036413">
    <property type="entry name" value="YaeB-like_sf"/>
</dbReference>
<dbReference type="InterPro" id="IPR036414">
    <property type="entry name" value="YaeB_N_sf"/>
</dbReference>
<organism evidence="5 6">
    <name type="scientific">Naegleria fowleri</name>
    <name type="common">Brain eating amoeba</name>
    <dbReference type="NCBI Taxonomy" id="5763"/>
    <lineage>
        <taxon>Eukaryota</taxon>
        <taxon>Discoba</taxon>
        <taxon>Heterolobosea</taxon>
        <taxon>Tetramitia</taxon>
        <taxon>Eutetramitia</taxon>
        <taxon>Vahlkampfiidae</taxon>
        <taxon>Naegleria</taxon>
    </lineage>
</organism>
<dbReference type="Gene3D" id="3.30.2310.10">
    <property type="entry name" value="YaeB-like"/>
    <property type="match status" value="1"/>
</dbReference>
<dbReference type="Gene3D" id="2.40.30.70">
    <property type="entry name" value="YaeB-like"/>
    <property type="match status" value="1"/>
</dbReference>
<dbReference type="SUPFAM" id="SSF118196">
    <property type="entry name" value="YaeB-like"/>
    <property type="match status" value="1"/>
</dbReference>
<dbReference type="CDD" id="cd09281">
    <property type="entry name" value="UPF0066"/>
    <property type="match status" value="1"/>
</dbReference>
<dbReference type="VEuPathDB" id="AmoebaDB:FDP41_012441"/>
<accession>A0A6A5C5N6</accession>
<dbReference type="Pfam" id="PF01980">
    <property type="entry name" value="TrmO_N"/>
    <property type="match status" value="1"/>
</dbReference>
<dbReference type="EMBL" id="VFQX01000013">
    <property type="protein sequence ID" value="KAF0981784.1"/>
    <property type="molecule type" value="Genomic_DNA"/>
</dbReference>
<dbReference type="NCBIfam" id="TIGR00104">
    <property type="entry name" value="tRNA_TsaA"/>
    <property type="match status" value="1"/>
</dbReference>
<dbReference type="InterPro" id="IPR041369">
    <property type="entry name" value="TrmO_C"/>
</dbReference>
<dbReference type="InterPro" id="IPR040372">
    <property type="entry name" value="YaeB-like"/>
</dbReference>
<feature type="region of interest" description="Disordered" evidence="3">
    <location>
        <begin position="24"/>
        <end position="50"/>
    </location>
</feature>
<evidence type="ECO:0000256" key="1">
    <source>
        <dbReference type="ARBA" id="ARBA00022691"/>
    </source>
</evidence>
<dbReference type="InterPro" id="IPR023370">
    <property type="entry name" value="TrmO-like_N"/>
</dbReference>
<feature type="compositionally biased region" description="Low complexity" evidence="3">
    <location>
        <begin position="28"/>
        <end position="47"/>
    </location>
</feature>
<proteinExistence type="inferred from homology"/>
<feature type="compositionally biased region" description="Low complexity" evidence="3">
    <location>
        <begin position="283"/>
        <end position="296"/>
    </location>
</feature>
<dbReference type="Proteomes" id="UP000444721">
    <property type="component" value="Unassembled WGS sequence"/>
</dbReference>
<dbReference type="PANTHER" id="PTHR12818">
    <property type="entry name" value="TRNA (ADENINE(37)-N6)-METHYLTRANSFERASE"/>
    <property type="match status" value="1"/>
</dbReference>
<protein>
    <recommendedName>
        <fullName evidence="4">TsaA-like domain-containing protein</fullName>
    </recommendedName>
</protein>
<keyword evidence="6" id="KW-1185">Reference proteome</keyword>
<dbReference type="OrthoDB" id="4882at2759"/>
<name>A0A6A5C5N6_NAEFO</name>
<evidence type="ECO:0000313" key="5">
    <source>
        <dbReference type="EMBL" id="KAF0981784.1"/>
    </source>
</evidence>
<dbReference type="PANTHER" id="PTHR12818:SF0">
    <property type="entry name" value="TRNA (ADENINE(37)-N6)-METHYLTRANSFERASE"/>
    <property type="match status" value="1"/>
</dbReference>
<dbReference type="OMA" id="GYIPSHY"/>
<dbReference type="VEuPathDB" id="AmoebaDB:NF0110680"/>
<evidence type="ECO:0000313" key="6">
    <source>
        <dbReference type="Proteomes" id="UP000444721"/>
    </source>
</evidence>
<dbReference type="Pfam" id="PF18389">
    <property type="entry name" value="TrmO_C"/>
    <property type="match status" value="1"/>
</dbReference>
<dbReference type="GeneID" id="68119656"/>
<evidence type="ECO:0000256" key="2">
    <source>
        <dbReference type="ARBA" id="ARBA00033753"/>
    </source>
</evidence>
<comment type="caution">
    <text evidence="5">The sequence shown here is derived from an EMBL/GenBank/DDBJ whole genome shotgun (WGS) entry which is preliminary data.</text>
</comment>
<feature type="region of interest" description="Disordered" evidence="3">
    <location>
        <begin position="136"/>
        <end position="155"/>
    </location>
</feature>
<sequence>MSSKLFFRLVRTFSSNKIMSSTMGTLPSTTRIDTTSSSSNPSSSPSSEGAMNIVQYFPNLNLFKIIYEYNNSKIERNNQQNDIPLLDESSTRKYEFQTIDDVSEFEKFIEKELEPSHVIQKPSCVLYRTIPSNSENTTTAGSLHQSQRQTSSSTTAQNNLMNEHKNYEDQNKDSNNVLLMLDKGTKIFSIEELEKGEWRLVVVAPSLWFSQQQKKKGVKRQISDVLSTGNETSDSNATLSSDEKELTKVYIGYIPSHYAGKLNRKTISSKVKEPVVSHTENVTTGSSTTSHTETASSLHNEVISNYDSHTKTYSFNMKSIGIFHSVFPTKNGCPRQFGLVDASKGILEVTIPQGELALDGLEKFSHCWLMFVFHENSLESNDRVKIRPPRMNGNGKVGIYATRSPHRPNGIGLSVAKIEKIEGKFVYLSGADLIDGTPVIDIKPYISRYDSLPNTETTVPEWIQEDTYVQQIDESKISFSQQAITDLEQLLPKLRFYDNLDALKKAIIQVLQSDPRPVYMRKRRDDKLYGFRIDNANVRCKFEEDDSIEVVTVELWEE</sequence>
<dbReference type="RefSeq" id="XP_044566497.1">
    <property type="nucleotide sequence ID" value="XM_044702962.1"/>
</dbReference>
<keyword evidence="1" id="KW-0949">S-adenosyl-L-methionine</keyword>
<feature type="compositionally biased region" description="Low complexity" evidence="3">
    <location>
        <begin position="145"/>
        <end position="155"/>
    </location>
</feature>
<feature type="region of interest" description="Disordered" evidence="3">
    <location>
        <begin position="273"/>
        <end position="296"/>
    </location>
</feature>
<evidence type="ECO:0000259" key="4">
    <source>
        <dbReference type="PROSITE" id="PS51668"/>
    </source>
</evidence>
<evidence type="ECO:0000256" key="3">
    <source>
        <dbReference type="SAM" id="MobiDB-lite"/>
    </source>
</evidence>